<organism evidence="7 8">
    <name type="scientific">Sulfuriferula multivorans</name>
    <dbReference type="NCBI Taxonomy" id="1559896"/>
    <lineage>
        <taxon>Bacteria</taxon>
        <taxon>Pseudomonadati</taxon>
        <taxon>Pseudomonadota</taxon>
        <taxon>Betaproteobacteria</taxon>
        <taxon>Nitrosomonadales</taxon>
        <taxon>Sulfuricellaceae</taxon>
        <taxon>Sulfuriferula</taxon>
    </lineage>
</organism>
<dbReference type="PANTHER" id="PTHR47053">
    <property type="entry name" value="MUREIN DD-ENDOPEPTIDASE MEPH-RELATED"/>
    <property type="match status" value="1"/>
</dbReference>
<feature type="chain" id="PRO_5028908923" evidence="5">
    <location>
        <begin position="22"/>
        <end position="160"/>
    </location>
</feature>
<keyword evidence="2" id="KW-0645">Protease</keyword>
<dbReference type="GO" id="GO:0008234">
    <property type="term" value="F:cysteine-type peptidase activity"/>
    <property type="evidence" value="ECO:0007669"/>
    <property type="project" value="UniProtKB-KW"/>
</dbReference>
<keyword evidence="5" id="KW-0732">Signal</keyword>
<feature type="domain" description="NlpC/P60" evidence="6">
    <location>
        <begin position="22"/>
        <end position="147"/>
    </location>
</feature>
<accession>A0A7C9TBB1</accession>
<keyword evidence="3" id="KW-0378">Hydrolase</keyword>
<dbReference type="InterPro" id="IPR051202">
    <property type="entry name" value="Peptidase_C40"/>
</dbReference>
<evidence type="ECO:0000313" key="7">
    <source>
        <dbReference type="EMBL" id="NDP49303.1"/>
    </source>
</evidence>
<evidence type="ECO:0000256" key="2">
    <source>
        <dbReference type="ARBA" id="ARBA00022670"/>
    </source>
</evidence>
<comment type="similarity">
    <text evidence="1">Belongs to the peptidase C40 family.</text>
</comment>
<dbReference type="PROSITE" id="PS51935">
    <property type="entry name" value="NLPC_P60"/>
    <property type="match status" value="1"/>
</dbReference>
<evidence type="ECO:0000313" key="8">
    <source>
        <dbReference type="Proteomes" id="UP000483432"/>
    </source>
</evidence>
<proteinExistence type="inferred from homology"/>
<gene>
    <name evidence="7" type="ORF">GZ085_13140</name>
</gene>
<name>A0A7C9TBB1_9PROT</name>
<keyword evidence="4" id="KW-0788">Thiol protease</keyword>
<dbReference type="GO" id="GO:0006508">
    <property type="term" value="P:proteolysis"/>
    <property type="evidence" value="ECO:0007669"/>
    <property type="project" value="UniProtKB-KW"/>
</dbReference>
<feature type="signal peptide" evidence="5">
    <location>
        <begin position="1"/>
        <end position="21"/>
    </location>
</feature>
<sequence length="160" mass="17479">MKPVVSLSLLALLLLTPPVQANAPSEDIPMYAVSLIGSPYRLGGITPETGLDCSGFVGHVFRQITGIVLPHRSLDISEVAQPLEPGDLLPGDLVFFNTLNRAFSHVGIYLGENRFVHASSSRTNKVMVSSLNDRYWRTRFDGARRVVAPDEHVSSVIPLE</sequence>
<dbReference type="InterPro" id="IPR038765">
    <property type="entry name" value="Papain-like_cys_pep_sf"/>
</dbReference>
<reference evidence="7 8" key="1">
    <citation type="submission" date="2019-09" db="EMBL/GenBank/DDBJ databases">
        <title>H2 Metabolism Revealed by Metagenomic Analysis in Subglacial Sediment of East Antarctica.</title>
        <authorList>
            <person name="Yang Z."/>
            <person name="Zhang Y."/>
            <person name="Lv Y."/>
            <person name="Yan W."/>
            <person name="Xiao X."/>
            <person name="Sun B."/>
            <person name="Ma H."/>
        </authorList>
    </citation>
    <scope>NUCLEOTIDE SEQUENCE [LARGE SCALE GENOMIC DNA]</scope>
    <source>
        <strain evidence="7">Bin2_2</strain>
    </source>
</reference>
<protein>
    <submittedName>
        <fullName evidence="7">Peptidoglycan endopeptidase</fullName>
    </submittedName>
</protein>
<evidence type="ECO:0000256" key="3">
    <source>
        <dbReference type="ARBA" id="ARBA00022801"/>
    </source>
</evidence>
<evidence type="ECO:0000256" key="1">
    <source>
        <dbReference type="ARBA" id="ARBA00007074"/>
    </source>
</evidence>
<dbReference type="AlphaFoldDB" id="A0A7C9TBB1"/>
<dbReference type="EMBL" id="JAAFGW010000245">
    <property type="protein sequence ID" value="NDP49303.1"/>
    <property type="molecule type" value="Genomic_DNA"/>
</dbReference>
<comment type="caution">
    <text evidence="7">The sequence shown here is derived from an EMBL/GenBank/DDBJ whole genome shotgun (WGS) entry which is preliminary data.</text>
</comment>
<dbReference type="SUPFAM" id="SSF54001">
    <property type="entry name" value="Cysteine proteinases"/>
    <property type="match status" value="1"/>
</dbReference>
<dbReference type="Pfam" id="PF00877">
    <property type="entry name" value="NLPC_P60"/>
    <property type="match status" value="1"/>
</dbReference>
<dbReference type="Proteomes" id="UP000483432">
    <property type="component" value="Unassembled WGS sequence"/>
</dbReference>
<evidence type="ECO:0000256" key="4">
    <source>
        <dbReference type="ARBA" id="ARBA00022807"/>
    </source>
</evidence>
<evidence type="ECO:0000259" key="6">
    <source>
        <dbReference type="PROSITE" id="PS51935"/>
    </source>
</evidence>
<dbReference type="Gene3D" id="3.90.1720.10">
    <property type="entry name" value="endopeptidase domain like (from Nostoc punctiforme)"/>
    <property type="match status" value="1"/>
</dbReference>
<dbReference type="InterPro" id="IPR000064">
    <property type="entry name" value="NLP_P60_dom"/>
</dbReference>
<dbReference type="PANTHER" id="PTHR47053:SF1">
    <property type="entry name" value="MUREIN DD-ENDOPEPTIDASE MEPH-RELATED"/>
    <property type="match status" value="1"/>
</dbReference>
<evidence type="ECO:0000256" key="5">
    <source>
        <dbReference type="SAM" id="SignalP"/>
    </source>
</evidence>